<comment type="caution">
    <text evidence="2">The sequence shown here is derived from an EMBL/GenBank/DDBJ whole genome shotgun (WGS) entry which is preliminary data.</text>
</comment>
<dbReference type="EMBL" id="JAXUBM010000006">
    <property type="protein sequence ID" value="MDZ5738039.1"/>
    <property type="molecule type" value="Genomic_DNA"/>
</dbReference>
<dbReference type="NCBIfam" id="TIGR03757">
    <property type="entry name" value="conj_TIGR03757"/>
    <property type="match status" value="1"/>
</dbReference>
<dbReference type="InterPro" id="IPR011090">
    <property type="entry name" value="Integr_conj_element_PFL4709"/>
</dbReference>
<feature type="chain" id="PRO_5046354636" evidence="1">
    <location>
        <begin position="27"/>
        <end position="138"/>
    </location>
</feature>
<feature type="signal peptide" evidence="1">
    <location>
        <begin position="1"/>
        <end position="26"/>
    </location>
</feature>
<gene>
    <name evidence="2" type="ORF">SOW75_07545</name>
</gene>
<evidence type="ECO:0000256" key="1">
    <source>
        <dbReference type="SAM" id="SignalP"/>
    </source>
</evidence>
<keyword evidence="3" id="KW-1185">Reference proteome</keyword>
<keyword evidence="1" id="KW-0732">Signal</keyword>
<name>A0ABU5KVU4_9PSED</name>
<accession>A0ABU5KVU4</accession>
<dbReference type="Pfam" id="PF07511">
    <property type="entry name" value="DUF1525"/>
    <property type="match status" value="1"/>
</dbReference>
<evidence type="ECO:0000313" key="3">
    <source>
        <dbReference type="Proteomes" id="UP001292116"/>
    </source>
</evidence>
<dbReference type="Proteomes" id="UP001292116">
    <property type="component" value="Unassembled WGS sequence"/>
</dbReference>
<sequence>MIKVHPLFWPTAPVLLAALVAGNAHAETWAITDAAHPLTAVPPGVRIIKLDEQQRIESELSRKLPPNPHQAALAARQMMNTPVGAALMQRLASAQQDATDAWSTGVSKIPAVVVDRKFVVYGQPNVSAAIESIQAVRR</sequence>
<reference evidence="2 3" key="1">
    <citation type="submission" date="2023-11" db="EMBL/GenBank/DDBJ databases">
        <title>Draft genomes analysis of Pseudomonas asiatica isolated from milk, feces and farm soil of cows suffering from clinical mastitis.</title>
        <authorList>
            <person name="Rahman T."/>
            <person name="Das Z.C."/>
            <person name="Hoque M.N."/>
        </authorList>
    </citation>
    <scope>NUCLEOTIDE SEQUENCE [LARGE SCALE GENOMIC DNA]</scope>
    <source>
        <strain evidence="2 3">2F2</strain>
    </source>
</reference>
<dbReference type="RefSeq" id="WP_322490998.1">
    <property type="nucleotide sequence ID" value="NZ_JAXUBM010000006.1"/>
</dbReference>
<evidence type="ECO:0000313" key="2">
    <source>
        <dbReference type="EMBL" id="MDZ5738039.1"/>
    </source>
</evidence>
<protein>
    <submittedName>
        <fullName evidence="2">TIGR03757 family integrating conjugative element protein</fullName>
    </submittedName>
</protein>
<proteinExistence type="predicted"/>
<organism evidence="2 3">
    <name type="scientific">Pseudomonas asiatica</name>
    <dbReference type="NCBI Taxonomy" id="2219225"/>
    <lineage>
        <taxon>Bacteria</taxon>
        <taxon>Pseudomonadati</taxon>
        <taxon>Pseudomonadota</taxon>
        <taxon>Gammaproteobacteria</taxon>
        <taxon>Pseudomonadales</taxon>
        <taxon>Pseudomonadaceae</taxon>
        <taxon>Pseudomonas</taxon>
    </lineage>
</organism>